<dbReference type="EMBL" id="BMAT01011375">
    <property type="protein sequence ID" value="GFR71626.1"/>
    <property type="molecule type" value="Genomic_DNA"/>
</dbReference>
<proteinExistence type="predicted"/>
<dbReference type="Proteomes" id="UP000762676">
    <property type="component" value="Unassembled WGS sequence"/>
</dbReference>
<accession>A0AAV4FF16</accession>
<evidence type="ECO:0000313" key="1">
    <source>
        <dbReference type="EMBL" id="GFR71626.1"/>
    </source>
</evidence>
<gene>
    <name evidence="1" type="ORF">ElyMa_005684300</name>
</gene>
<dbReference type="Pfam" id="PF09612">
    <property type="entry name" value="HtrL_YibB"/>
    <property type="match status" value="1"/>
</dbReference>
<dbReference type="AlphaFoldDB" id="A0AAV4FF16"/>
<reference evidence="1 2" key="1">
    <citation type="journal article" date="2021" name="Elife">
        <title>Chloroplast acquisition without the gene transfer in kleptoplastic sea slugs, Plakobranchus ocellatus.</title>
        <authorList>
            <person name="Maeda T."/>
            <person name="Takahashi S."/>
            <person name="Yoshida T."/>
            <person name="Shimamura S."/>
            <person name="Takaki Y."/>
            <person name="Nagai Y."/>
            <person name="Toyoda A."/>
            <person name="Suzuki Y."/>
            <person name="Arimoto A."/>
            <person name="Ishii H."/>
            <person name="Satoh N."/>
            <person name="Nishiyama T."/>
            <person name="Hasebe M."/>
            <person name="Maruyama T."/>
            <person name="Minagawa J."/>
            <person name="Obokata J."/>
            <person name="Shigenobu S."/>
        </authorList>
    </citation>
    <scope>NUCLEOTIDE SEQUENCE [LARGE SCALE GENOMIC DNA]</scope>
</reference>
<comment type="caution">
    <text evidence="1">The sequence shown here is derived from an EMBL/GenBank/DDBJ whole genome shotgun (WGS) entry which is preliminary data.</text>
</comment>
<protein>
    <submittedName>
        <fullName evidence="1">Protein HtrL-like</fullName>
    </submittedName>
</protein>
<keyword evidence="2" id="KW-1185">Reference proteome</keyword>
<organism evidence="1 2">
    <name type="scientific">Elysia marginata</name>
    <dbReference type="NCBI Taxonomy" id="1093978"/>
    <lineage>
        <taxon>Eukaryota</taxon>
        <taxon>Metazoa</taxon>
        <taxon>Spiralia</taxon>
        <taxon>Lophotrochozoa</taxon>
        <taxon>Mollusca</taxon>
        <taxon>Gastropoda</taxon>
        <taxon>Heterobranchia</taxon>
        <taxon>Euthyneura</taxon>
        <taxon>Panpulmonata</taxon>
        <taxon>Sacoglossa</taxon>
        <taxon>Placobranchoidea</taxon>
        <taxon>Plakobranchidae</taxon>
        <taxon>Elysia</taxon>
    </lineage>
</organism>
<name>A0AAV4FF16_9GAST</name>
<sequence length="331" mass="37874">MFLSEFKQTPSLLSGYLLLSLAAPLPFFRAPFLSPGNYSFTVVTGFVDIGRGSWWKQGRTYREYLTYLLKVLRLDVNLVVFIEEKGQNFVRINRRGRETRTIIHPISLQQLELFPLLPKIEQIMDTEEFQRNNTNFNKGNCEAIYPLYNLVTNSKTDLVHRVVRENPFNSSYFIWLDGGFGHGETEETGIFPRDGVWRPTHLLDVPGLYGGGADAMEVYHKLHIKVFMEYLERSMVDDDQTIFLEAFLRNKTNFRSIRGSCDNKPSEPLPTVYAQRFYALRARLGERSPKRRKSKMADGLTGLVSQPSAVKPTLPMEVITSYVIAVGAQGL</sequence>
<evidence type="ECO:0000313" key="2">
    <source>
        <dbReference type="Proteomes" id="UP000762676"/>
    </source>
</evidence>
<dbReference type="InterPro" id="IPR011735">
    <property type="entry name" value="WlaTC/HtrL_glycosyltransf"/>
</dbReference>